<dbReference type="SMART" id="SM00388">
    <property type="entry name" value="HisKA"/>
    <property type="match status" value="1"/>
</dbReference>
<dbReference type="PRINTS" id="PR00344">
    <property type="entry name" value="BCTRLSENSOR"/>
</dbReference>
<dbReference type="InterPro" id="IPR004358">
    <property type="entry name" value="Sig_transdc_His_kin-like_C"/>
</dbReference>
<keyword evidence="6" id="KW-0808">Transferase</keyword>
<keyword evidence="8" id="KW-0418">Kinase</keyword>
<dbReference type="InterPro" id="IPR036097">
    <property type="entry name" value="HisK_dim/P_sf"/>
</dbReference>
<dbReference type="Gene3D" id="3.30.565.10">
    <property type="entry name" value="Histidine kinase-like ATPase, C-terminal domain"/>
    <property type="match status" value="1"/>
</dbReference>
<evidence type="ECO:0000313" key="15">
    <source>
        <dbReference type="EMBL" id="TDW99847.1"/>
    </source>
</evidence>
<gene>
    <name evidence="15" type="ORF">EDB95_0861</name>
</gene>
<keyword evidence="5 12" id="KW-0597">Phosphoprotein</keyword>
<protein>
    <recommendedName>
        <fullName evidence="3">histidine kinase</fullName>
        <ecNumber evidence="3">2.7.13.3</ecNumber>
    </recommendedName>
</protein>
<dbReference type="PANTHER" id="PTHR43547:SF2">
    <property type="entry name" value="HYBRID SIGNAL TRANSDUCTION HISTIDINE KINASE C"/>
    <property type="match status" value="1"/>
</dbReference>
<dbReference type="RefSeq" id="WP_133990895.1">
    <property type="nucleotide sequence ID" value="NZ_SODV01000001.1"/>
</dbReference>
<dbReference type="EMBL" id="SODV01000001">
    <property type="protein sequence ID" value="TDW99847.1"/>
    <property type="molecule type" value="Genomic_DNA"/>
</dbReference>
<dbReference type="InterPro" id="IPR005467">
    <property type="entry name" value="His_kinase_dom"/>
</dbReference>
<dbReference type="InterPro" id="IPR003661">
    <property type="entry name" value="HisK_dim/P_dom"/>
</dbReference>
<evidence type="ECO:0000259" key="14">
    <source>
        <dbReference type="PROSITE" id="PS50110"/>
    </source>
</evidence>
<dbReference type="PANTHER" id="PTHR43547">
    <property type="entry name" value="TWO-COMPONENT HISTIDINE KINASE"/>
    <property type="match status" value="1"/>
</dbReference>
<evidence type="ECO:0000256" key="9">
    <source>
        <dbReference type="ARBA" id="ARBA00022840"/>
    </source>
</evidence>
<dbReference type="PROSITE" id="PS50110">
    <property type="entry name" value="RESPONSE_REGULATORY"/>
    <property type="match status" value="2"/>
</dbReference>
<dbReference type="Pfam" id="PF00512">
    <property type="entry name" value="HisKA"/>
    <property type="match status" value="1"/>
</dbReference>
<dbReference type="SUPFAM" id="SSF52172">
    <property type="entry name" value="CheY-like"/>
    <property type="match status" value="2"/>
</dbReference>
<evidence type="ECO:0000313" key="16">
    <source>
        <dbReference type="Proteomes" id="UP000294498"/>
    </source>
</evidence>
<evidence type="ECO:0000256" key="10">
    <source>
        <dbReference type="ARBA" id="ARBA00023012"/>
    </source>
</evidence>
<evidence type="ECO:0000256" key="2">
    <source>
        <dbReference type="ARBA" id="ARBA00004236"/>
    </source>
</evidence>
<dbReference type="EC" id="2.7.13.3" evidence="3"/>
<dbReference type="CDD" id="cd00082">
    <property type="entry name" value="HisKA"/>
    <property type="match status" value="1"/>
</dbReference>
<dbReference type="SMART" id="SM00387">
    <property type="entry name" value="HATPase_c"/>
    <property type="match status" value="1"/>
</dbReference>
<organism evidence="15 16">
    <name type="scientific">Dinghuibacter silviterrae</name>
    <dbReference type="NCBI Taxonomy" id="1539049"/>
    <lineage>
        <taxon>Bacteria</taxon>
        <taxon>Pseudomonadati</taxon>
        <taxon>Bacteroidota</taxon>
        <taxon>Chitinophagia</taxon>
        <taxon>Chitinophagales</taxon>
        <taxon>Chitinophagaceae</taxon>
        <taxon>Dinghuibacter</taxon>
    </lineage>
</organism>
<keyword evidence="16" id="KW-1185">Reference proteome</keyword>
<reference evidence="15 16" key="1">
    <citation type="submission" date="2019-03" db="EMBL/GenBank/DDBJ databases">
        <title>Genomic Encyclopedia of Type Strains, Phase IV (KMG-IV): sequencing the most valuable type-strain genomes for metagenomic binning, comparative biology and taxonomic classification.</title>
        <authorList>
            <person name="Goeker M."/>
        </authorList>
    </citation>
    <scope>NUCLEOTIDE SEQUENCE [LARGE SCALE GENOMIC DNA]</scope>
    <source>
        <strain evidence="15 16">DSM 100059</strain>
    </source>
</reference>
<dbReference type="Proteomes" id="UP000294498">
    <property type="component" value="Unassembled WGS sequence"/>
</dbReference>
<feature type="modified residue" description="4-aspartylphosphate" evidence="12">
    <location>
        <position position="465"/>
    </location>
</feature>
<dbReference type="InterPro" id="IPR011006">
    <property type="entry name" value="CheY-like_superfamily"/>
</dbReference>
<keyword evidence="9" id="KW-0067">ATP-binding</keyword>
<dbReference type="SUPFAM" id="SSF47384">
    <property type="entry name" value="Homodimeric domain of signal transducing histidine kinase"/>
    <property type="match status" value="1"/>
</dbReference>
<comment type="caution">
    <text evidence="15">The sequence shown here is derived from an EMBL/GenBank/DDBJ whole genome shotgun (WGS) entry which is preliminary data.</text>
</comment>
<dbReference type="FunFam" id="3.30.565.10:FF:000023">
    <property type="entry name" value="PAS domain-containing sensor histidine kinase"/>
    <property type="match status" value="1"/>
</dbReference>
<feature type="domain" description="Histidine kinase" evidence="13">
    <location>
        <begin position="161"/>
        <end position="380"/>
    </location>
</feature>
<proteinExistence type="predicted"/>
<dbReference type="Pfam" id="PF00072">
    <property type="entry name" value="Response_reg"/>
    <property type="match status" value="2"/>
</dbReference>
<evidence type="ECO:0000256" key="7">
    <source>
        <dbReference type="ARBA" id="ARBA00022741"/>
    </source>
</evidence>
<feature type="domain" description="Response regulatory" evidence="14">
    <location>
        <begin position="8"/>
        <end position="125"/>
    </location>
</feature>
<dbReference type="GO" id="GO:0000155">
    <property type="term" value="F:phosphorelay sensor kinase activity"/>
    <property type="evidence" value="ECO:0007669"/>
    <property type="project" value="InterPro"/>
</dbReference>
<dbReference type="Gene3D" id="3.40.50.2300">
    <property type="match status" value="2"/>
</dbReference>
<evidence type="ECO:0000256" key="12">
    <source>
        <dbReference type="PROSITE-ProRule" id="PRU00169"/>
    </source>
</evidence>
<keyword evidence="4" id="KW-1003">Cell membrane</keyword>
<dbReference type="SMART" id="SM00448">
    <property type="entry name" value="REC"/>
    <property type="match status" value="2"/>
</dbReference>
<dbReference type="Gene3D" id="1.10.287.130">
    <property type="match status" value="1"/>
</dbReference>
<dbReference type="InterPro" id="IPR001789">
    <property type="entry name" value="Sig_transdc_resp-reg_receiver"/>
</dbReference>
<keyword evidence="7" id="KW-0547">Nucleotide-binding</keyword>
<keyword evidence="11" id="KW-0472">Membrane</keyword>
<evidence type="ECO:0000256" key="5">
    <source>
        <dbReference type="ARBA" id="ARBA00022553"/>
    </source>
</evidence>
<dbReference type="InterPro" id="IPR003594">
    <property type="entry name" value="HATPase_dom"/>
</dbReference>
<sequence length="532" mass="58680">MNKPRTLNILLVDDRPENLLVLEELLAAEGRRFVRASSGQEALRYLLKGAIGLILLDVQMPDMDGFEVASLIKGNPATRDIPIIFMTAISKDEKYALKGYVGGAIDYLYKPLSPDITRAKIQVFEQLFHRQEDLREANARLVQMNQQLEDLNMQKNYLLGMAAHDLRNPIGAIAQLSQLLLSGIEGPVSEEQTKFLTAIRESSDYILHIIEDLLDVSKIESGKMSLDIQPTDVHTLLARSLSIHRLIAEKKDIRLELRADTRTAYLYLDAVKIEQVVGNLVSNAIKFSPKNTTVVVHAQEQNDQLLISVKDQGLGIPKEEQYKLFSGFQTTSVRATAGEKSTGLGLLICAKIVQAHGGAIHLQSETGVGSTFWFTIPVTVAEHVMEADLPRGREYSPFSTGLAAAEKNDVSTQAKTILVVEDDKVAQLVVKKVLSRLGYKALVTDSAEEAIDLLQKTDVGMIFMDVHLPGISGIEATRRIRKLPDLAKQNVPVVGLTASRAEEEIDECIRAGMNLCIRKPVMVAELLKTLGA</sequence>
<name>A0A4R8DQ17_9BACT</name>
<dbReference type="OrthoDB" id="9781208at2"/>
<dbReference type="GO" id="GO:0005524">
    <property type="term" value="F:ATP binding"/>
    <property type="evidence" value="ECO:0007669"/>
    <property type="project" value="UniProtKB-KW"/>
</dbReference>
<comment type="subcellular location">
    <subcellularLocation>
        <location evidence="2">Cell membrane</location>
    </subcellularLocation>
</comment>
<dbReference type="AlphaFoldDB" id="A0A4R8DQ17"/>
<evidence type="ECO:0000256" key="6">
    <source>
        <dbReference type="ARBA" id="ARBA00022679"/>
    </source>
</evidence>
<dbReference type="PROSITE" id="PS50109">
    <property type="entry name" value="HIS_KIN"/>
    <property type="match status" value="1"/>
</dbReference>
<dbReference type="InterPro" id="IPR036890">
    <property type="entry name" value="HATPase_C_sf"/>
</dbReference>
<evidence type="ECO:0000256" key="4">
    <source>
        <dbReference type="ARBA" id="ARBA00022475"/>
    </source>
</evidence>
<comment type="catalytic activity">
    <reaction evidence="1">
        <text>ATP + protein L-histidine = ADP + protein N-phospho-L-histidine.</text>
        <dbReference type="EC" id="2.7.13.3"/>
    </reaction>
</comment>
<feature type="domain" description="Response regulatory" evidence="14">
    <location>
        <begin position="416"/>
        <end position="532"/>
    </location>
</feature>
<evidence type="ECO:0000256" key="1">
    <source>
        <dbReference type="ARBA" id="ARBA00000085"/>
    </source>
</evidence>
<evidence type="ECO:0000256" key="8">
    <source>
        <dbReference type="ARBA" id="ARBA00022777"/>
    </source>
</evidence>
<evidence type="ECO:0000259" key="13">
    <source>
        <dbReference type="PROSITE" id="PS50109"/>
    </source>
</evidence>
<evidence type="ECO:0000256" key="3">
    <source>
        <dbReference type="ARBA" id="ARBA00012438"/>
    </source>
</evidence>
<dbReference type="Pfam" id="PF02518">
    <property type="entry name" value="HATPase_c"/>
    <property type="match status" value="1"/>
</dbReference>
<dbReference type="SUPFAM" id="SSF55874">
    <property type="entry name" value="ATPase domain of HSP90 chaperone/DNA topoisomerase II/histidine kinase"/>
    <property type="match status" value="1"/>
</dbReference>
<feature type="modified residue" description="4-aspartylphosphate" evidence="12">
    <location>
        <position position="57"/>
    </location>
</feature>
<keyword evidence="10" id="KW-0902">Two-component regulatory system</keyword>
<accession>A0A4R8DQ17</accession>
<dbReference type="GO" id="GO:0005886">
    <property type="term" value="C:plasma membrane"/>
    <property type="evidence" value="ECO:0007669"/>
    <property type="project" value="UniProtKB-SubCell"/>
</dbReference>
<evidence type="ECO:0000256" key="11">
    <source>
        <dbReference type="ARBA" id="ARBA00023136"/>
    </source>
</evidence>
<dbReference type="CDD" id="cd17546">
    <property type="entry name" value="REC_hyHK_CKI1_RcsC-like"/>
    <property type="match status" value="1"/>
</dbReference>